<dbReference type="InterPro" id="IPR015943">
    <property type="entry name" value="WD40/YVTN_repeat-like_dom_sf"/>
</dbReference>
<feature type="compositionally biased region" description="Basic residues" evidence="2">
    <location>
        <begin position="939"/>
        <end position="948"/>
    </location>
</feature>
<dbReference type="PANTHER" id="PTHR45589">
    <property type="entry name" value="WD REPEAT DOMAIN 62, ISOFORM G"/>
    <property type="match status" value="1"/>
</dbReference>
<dbReference type="EMBL" id="VIIS01001494">
    <property type="protein sequence ID" value="KAF0297374.1"/>
    <property type="molecule type" value="Genomic_DNA"/>
</dbReference>
<evidence type="ECO:0000256" key="2">
    <source>
        <dbReference type="SAM" id="MobiDB-lite"/>
    </source>
</evidence>
<feature type="repeat" description="WD" evidence="1">
    <location>
        <begin position="646"/>
        <end position="679"/>
    </location>
</feature>
<sequence>MAKEDPPEGVSGDPPPEGRTEPVHQIRLERVLGVTVSSNAAVDVSPTEGIVAYPAGCTVVLYNPKKNKQSHLLNTSRKPITSVRFSADGRYLVTGECGHQPAVRVWSVQDKVLLQEFLVHKYGITCVGFSPGNKYVVSVGFQHDMIVNVWDWQRNVKVASNKVSSRVKAVSFAENGSYFVTVGNRHVKFWYLELSRSSKFKEAMPLTGRSAILGEQRNNYFCDVACGRGEMGDSTYAITRSGLLCEFNNRRLLDKWVELRTQTANCMTAGEQLIFIGCADGIVRCFSPHTLQFVTTLPRTHYLGVDLARGLAISHMAAHPAGSRYPDCVGVTYDETAHKVGKSHSFLYHSACIWGVETYPQLRTDTIRVWNLDPNMPNNTVYKRNIYSNDLLKILYIDPSLQYLKDVDQGSRENADKTDPNYDCKNGVRCIKISPDGKQLASGDRQGNIRVHELQFMDELCKIEAHDAEVLCLEFSRPDSGWRLLSSASRDRLIHLFNADQDYQFLQTLDDHSSSITAVRFFQHQERLFMVSCGADKSVIFRQAALNAERQLQFALSHNVVGKTTLYDMEVDHSQRHILTACQDRNIRVYNVSNGKHSKTFKGSIADDGTLIKLSMDQSGIYVATSCTDKTLYVYDYHSGDCMASMFGHSELVTGLRFTNDCRHLITVSGDGCVFVWRVPHDMTQTMLARLQQQARRSRRRQTHSAPPPTDAAGTVPLHMFDSNANERDGSDYRFSPGGLPQWAKRKVTETSVSPTNERTVDFPKGRWAQRIDSAGMTVKSIYDRDSVIPFPGQDRRRAGQPDSEGSKDSSLEDSTTASSREQSSRPPRGQGNGFVPNAHSLREILGNRTNQRLSRSSRRSELIEARNRPLTDDSSDLGSYRPDDGTTDHDGDIDDYSEPESTENEAAETPMYYPQPTDDGASSPFTVNAMDQEELRRSVRRARRPRPAHLTLAPLAGLASDAGTATQDDSDDLEEEEEVSTPSADTDGQTRAGLHTSASMESIDKIGQHEKFLAKNFESLDGEDEPAEGAGESPNHKNSISSKFLVGRSYASTTVRSQESQRKREELQRRIQETRRKLQGIGYRSGNLKASQSYADLSYGGSPGRAGGRPPYNSASAAAAAAANSANRLHGAGTLGGDVERDLEFVFAGLACGGERVYPAAYPVSVVYPPLYEGAHSDTDGGRSPDAAGAAAAGARLGLAPPAGGRQRRLRWRQTVGPTLLPAFAETPAAAAAPRCATYRREFPAPDYSHVPNLIARQARLPRRPAGVSRQERRFRQRCVSDPRPELVAAALRRRAELLQTQPGGEDWDQRQEIDWDQRQETEDWNQRRGRGDWEHGGEVGLGRDRRDQQHRRQQSFESCYHRKERFPRKEEEVVRRGGQELDVGSQQELEIGPEEPERESGTTSAWHGMATHRRVVGRAPLSFVVVSLRTSAAGAVDPEPAGGLRRAVSLSDLTDASTPRRLLPSTPAVSGKKTPSKKQPRPSSALARSSSMNLLNQTDSDSGLSRSSRTVGSPMRPTIASLNKQKAPASAATSYRRGLSGAVSVGDMRALEADSSSEEPLSPSESRGQTGPFKGRASSVDRLAASRLSGAGGRGGAGSERDLSRAAREVTSRLTATVTKTRQQTVTKRQTVTLKGYGVRESSPDTDWDALGSEPQPDLSSVPLTRELCELELFRLQRQAERVLQLAHRLSDEPPSEPAGTELPLLLRSGAAACLAALQPVAAPAGKAGPLPDLPPAAAANPAMVQMMQQYSDALLTMMHQRMQPPG</sequence>
<feature type="region of interest" description="Disordered" evidence="2">
    <location>
        <begin position="785"/>
        <end position="1045"/>
    </location>
</feature>
<dbReference type="Pfam" id="PF24782">
    <property type="entry name" value="WD40_MABP1-WDR62_2nd"/>
    <property type="match status" value="1"/>
</dbReference>
<feature type="compositionally biased region" description="Basic and acidic residues" evidence="2">
    <location>
        <begin position="1003"/>
        <end position="1014"/>
    </location>
</feature>
<dbReference type="Pfam" id="PF00400">
    <property type="entry name" value="WD40"/>
    <property type="match status" value="2"/>
</dbReference>
<feature type="compositionally biased region" description="Acidic residues" evidence="2">
    <location>
        <begin position="969"/>
        <end position="980"/>
    </location>
</feature>
<organism evidence="4 5">
    <name type="scientific">Amphibalanus amphitrite</name>
    <name type="common">Striped barnacle</name>
    <name type="synonym">Balanus amphitrite</name>
    <dbReference type="NCBI Taxonomy" id="1232801"/>
    <lineage>
        <taxon>Eukaryota</taxon>
        <taxon>Metazoa</taxon>
        <taxon>Ecdysozoa</taxon>
        <taxon>Arthropoda</taxon>
        <taxon>Crustacea</taxon>
        <taxon>Multicrustacea</taxon>
        <taxon>Cirripedia</taxon>
        <taxon>Thoracica</taxon>
        <taxon>Thoracicalcarea</taxon>
        <taxon>Balanomorpha</taxon>
        <taxon>Balanoidea</taxon>
        <taxon>Balanidae</taxon>
        <taxon>Amphibalaninae</taxon>
        <taxon>Amphibalanus</taxon>
    </lineage>
</organism>
<feature type="compositionally biased region" description="Polar residues" evidence="2">
    <location>
        <begin position="981"/>
        <end position="990"/>
    </location>
</feature>
<feature type="region of interest" description="Disordered" evidence="2">
    <location>
        <begin position="1553"/>
        <end position="1612"/>
    </location>
</feature>
<feature type="compositionally biased region" description="Acidic residues" evidence="2">
    <location>
        <begin position="892"/>
        <end position="907"/>
    </location>
</feature>
<feature type="region of interest" description="Disordered" evidence="2">
    <location>
        <begin position="1640"/>
        <end position="1662"/>
    </location>
</feature>
<dbReference type="SUPFAM" id="SSF50978">
    <property type="entry name" value="WD40 repeat-like"/>
    <property type="match status" value="2"/>
</dbReference>
<evidence type="ECO:0000313" key="4">
    <source>
        <dbReference type="EMBL" id="KAF0297374.1"/>
    </source>
</evidence>
<feature type="region of interest" description="Disordered" evidence="2">
    <location>
        <begin position="1452"/>
        <end position="1539"/>
    </location>
</feature>
<feature type="compositionally biased region" description="Polar residues" evidence="2">
    <location>
        <begin position="1494"/>
        <end position="1513"/>
    </location>
</feature>
<evidence type="ECO:0000313" key="5">
    <source>
        <dbReference type="Proteomes" id="UP000440578"/>
    </source>
</evidence>
<dbReference type="InterPro" id="IPR036322">
    <property type="entry name" value="WD40_repeat_dom_sf"/>
</dbReference>
<feature type="compositionally biased region" description="Basic and acidic residues" evidence="2">
    <location>
        <begin position="882"/>
        <end position="891"/>
    </location>
</feature>
<feature type="compositionally biased region" description="Basic and acidic residues" evidence="2">
    <location>
        <begin position="1369"/>
        <end position="1381"/>
    </location>
</feature>
<keyword evidence="4" id="KW-0808">Transferase</keyword>
<keyword evidence="5" id="KW-1185">Reference proteome</keyword>
<protein>
    <submittedName>
        <fullName evidence="4">Mitogen-activated protein kinase-binding protein 1</fullName>
    </submittedName>
</protein>
<feature type="domain" description="MABP1/WDR62 second WD40" evidence="3">
    <location>
        <begin position="365"/>
        <end position="679"/>
    </location>
</feature>
<feature type="region of interest" description="Disordered" evidence="2">
    <location>
        <begin position="694"/>
        <end position="761"/>
    </location>
</feature>
<feature type="compositionally biased region" description="Low complexity" evidence="2">
    <location>
        <begin position="1483"/>
        <end position="1493"/>
    </location>
</feature>
<comment type="caution">
    <text evidence="4">The sequence shown here is derived from an EMBL/GenBank/DDBJ whole genome shotgun (WGS) entry which is preliminary data.</text>
</comment>
<name>A0A6A4W0S9_AMPAM</name>
<dbReference type="InterPro" id="IPR052779">
    <property type="entry name" value="WDR62"/>
</dbReference>
<feature type="compositionally biased region" description="Basic and acidic residues" evidence="2">
    <location>
        <begin position="1601"/>
        <end position="1612"/>
    </location>
</feature>
<dbReference type="Proteomes" id="UP000440578">
    <property type="component" value="Unassembled WGS sequence"/>
</dbReference>
<proteinExistence type="predicted"/>
<gene>
    <name evidence="4" type="ORF">FJT64_005164</name>
</gene>
<feature type="compositionally biased region" description="Basic and acidic residues" evidence="2">
    <location>
        <begin position="794"/>
        <end position="811"/>
    </location>
</feature>
<feature type="region of interest" description="Disordered" evidence="2">
    <location>
        <begin position="1302"/>
        <end position="1407"/>
    </location>
</feature>
<keyword evidence="4" id="KW-0418">Kinase</keyword>
<feature type="region of interest" description="Disordered" evidence="2">
    <location>
        <begin position="1"/>
        <end position="21"/>
    </location>
</feature>
<dbReference type="GO" id="GO:0016301">
    <property type="term" value="F:kinase activity"/>
    <property type="evidence" value="ECO:0007669"/>
    <property type="project" value="UniProtKB-KW"/>
</dbReference>
<dbReference type="PROSITE" id="PS50294">
    <property type="entry name" value="WD_REPEATS_REGION"/>
    <property type="match status" value="1"/>
</dbReference>
<feature type="compositionally biased region" description="Polar residues" evidence="2">
    <location>
        <begin position="813"/>
        <end position="826"/>
    </location>
</feature>
<dbReference type="SMART" id="SM00320">
    <property type="entry name" value="WD40"/>
    <property type="match status" value="9"/>
</dbReference>
<reference evidence="4 5" key="1">
    <citation type="submission" date="2019-07" db="EMBL/GenBank/DDBJ databases">
        <title>Draft genome assembly of a fouling barnacle, Amphibalanus amphitrite (Darwin, 1854): The first reference genome for Thecostraca.</title>
        <authorList>
            <person name="Kim W."/>
        </authorList>
    </citation>
    <scope>NUCLEOTIDE SEQUENCE [LARGE SCALE GENOMIC DNA]</scope>
    <source>
        <strain evidence="4">SNU_AA5</strain>
        <tissue evidence="4">Soma without cirri and trophi</tissue>
    </source>
</reference>
<dbReference type="PROSITE" id="PS50082">
    <property type="entry name" value="WD_REPEATS_2"/>
    <property type="match status" value="1"/>
</dbReference>
<accession>A0A6A4W0S9</accession>
<dbReference type="OrthoDB" id="6154712at2759"/>
<evidence type="ECO:0000259" key="3">
    <source>
        <dbReference type="Pfam" id="PF24782"/>
    </source>
</evidence>
<keyword evidence="1" id="KW-0853">WD repeat</keyword>
<feature type="compositionally biased region" description="Basic and acidic residues" evidence="2">
    <location>
        <begin position="1309"/>
        <end position="1349"/>
    </location>
</feature>
<feature type="compositionally biased region" description="Basic and acidic residues" evidence="2">
    <location>
        <begin position="859"/>
        <end position="872"/>
    </location>
</feature>
<evidence type="ECO:0000256" key="1">
    <source>
        <dbReference type="PROSITE-ProRule" id="PRU00221"/>
    </source>
</evidence>
<dbReference type="PANTHER" id="PTHR45589:SF1">
    <property type="entry name" value="WD REPEAT DOMAIN 62, ISOFORM G"/>
    <property type="match status" value="1"/>
</dbReference>
<dbReference type="GO" id="GO:0007099">
    <property type="term" value="P:centriole replication"/>
    <property type="evidence" value="ECO:0007669"/>
    <property type="project" value="TreeGrafter"/>
</dbReference>
<dbReference type="Gene3D" id="2.130.10.10">
    <property type="entry name" value="YVTN repeat-like/Quinoprotein amine dehydrogenase"/>
    <property type="match status" value="3"/>
</dbReference>
<dbReference type="InterPro" id="IPR056162">
    <property type="entry name" value="WD40_MABP1-WDR62_2nd"/>
</dbReference>
<dbReference type="InterPro" id="IPR001680">
    <property type="entry name" value="WD40_rpt"/>
</dbReference>
<dbReference type="GO" id="GO:0072686">
    <property type="term" value="C:mitotic spindle"/>
    <property type="evidence" value="ECO:0007669"/>
    <property type="project" value="TreeGrafter"/>
</dbReference>
<dbReference type="FunFam" id="2.130.10.10:FF:000046">
    <property type="entry name" value="WD repeat-containing protein 62 isoform 1"/>
    <property type="match status" value="1"/>
</dbReference>